<reference evidence="2" key="1">
    <citation type="submission" date="2020-03" db="EMBL/GenBank/DDBJ databases">
        <title>Studies in the Genomics of Life Span.</title>
        <authorList>
            <person name="Glass D."/>
        </authorList>
    </citation>
    <scope>NUCLEOTIDE SEQUENCE</scope>
    <source>
        <strain evidence="2">LTLLF</strain>
        <tissue evidence="2">Muscle</tissue>
    </source>
</reference>
<feature type="compositionally biased region" description="Basic residues" evidence="1">
    <location>
        <begin position="1"/>
        <end position="11"/>
    </location>
</feature>
<protein>
    <submittedName>
        <fullName evidence="2">snRNA-activating protein complex subunit 2</fullName>
    </submittedName>
</protein>
<evidence type="ECO:0000313" key="3">
    <source>
        <dbReference type="Proteomes" id="UP000710432"/>
    </source>
</evidence>
<dbReference type="PANTHER" id="PTHR15132">
    <property type="entry name" value="SNRNA-ACTIVATING PROTEIN COMPLEX SUBUNIT 2"/>
    <property type="match status" value="1"/>
</dbReference>
<feature type="region of interest" description="Disordered" evidence="1">
    <location>
        <begin position="166"/>
        <end position="195"/>
    </location>
</feature>
<dbReference type="EMBL" id="JAATJU010023432">
    <property type="protein sequence ID" value="KAH0507713.1"/>
    <property type="molecule type" value="Genomic_DNA"/>
</dbReference>
<sequence>MKPPQRQRKVPARYLSEAAGPTAWSPREMRHLLRLLEARRDQPEPNAAELAKELRGRSEAEICRFIQQLKGRVVREAIRKVHPGGPEGLRRPEAQLPAPIEVWMDLAEKLTGPLEEALTAAFSQVLTIAAAEPISLLHSKPSKPTKACGKPLLFLSAQGGQKNPCLEASGSAPVTADSTPETSVPVPKASDPNPETLGLASEVTVSDTPTKSLAGPSTEKDCTVDFEKIYKYLSFSSRNGHGPELSAAESAVVLDLITSLPEELSHLPCTALVEHMTKTYARLMAPQTSLPSGKSPRLGNEERETGSQEPEEPDRASPQASEPIEQRPAWQAVGICPLNPFLVPLELLGQVPTPAR</sequence>
<evidence type="ECO:0000256" key="1">
    <source>
        <dbReference type="SAM" id="MobiDB-lite"/>
    </source>
</evidence>
<comment type="caution">
    <text evidence="2">The sequence shown here is derived from an EMBL/GenBank/DDBJ whole genome shotgun (WGS) entry which is preliminary data.</text>
</comment>
<dbReference type="InterPro" id="IPR021281">
    <property type="entry name" value="SNAPC2"/>
</dbReference>
<organism evidence="2 3">
    <name type="scientific">Microtus ochrogaster</name>
    <name type="common">Prairie vole</name>
    <dbReference type="NCBI Taxonomy" id="79684"/>
    <lineage>
        <taxon>Eukaryota</taxon>
        <taxon>Metazoa</taxon>
        <taxon>Chordata</taxon>
        <taxon>Craniata</taxon>
        <taxon>Vertebrata</taxon>
        <taxon>Euteleostomi</taxon>
        <taxon>Mammalia</taxon>
        <taxon>Eutheria</taxon>
        <taxon>Euarchontoglires</taxon>
        <taxon>Glires</taxon>
        <taxon>Rodentia</taxon>
        <taxon>Myomorpha</taxon>
        <taxon>Muroidea</taxon>
        <taxon>Cricetidae</taxon>
        <taxon>Arvicolinae</taxon>
        <taxon>Microtus</taxon>
    </lineage>
</organism>
<accession>A0A8J6KRD0</accession>
<feature type="region of interest" description="Disordered" evidence="1">
    <location>
        <begin position="285"/>
        <end position="328"/>
    </location>
</feature>
<dbReference type="GO" id="GO:0016251">
    <property type="term" value="F:RNA polymerase II general transcription initiation factor activity"/>
    <property type="evidence" value="ECO:0007669"/>
    <property type="project" value="InterPro"/>
</dbReference>
<dbReference type="GO" id="GO:0016604">
    <property type="term" value="C:nuclear body"/>
    <property type="evidence" value="ECO:0007669"/>
    <property type="project" value="TreeGrafter"/>
</dbReference>
<dbReference type="PANTHER" id="PTHR15132:SF1">
    <property type="entry name" value="SNRNA-ACTIVATING PROTEIN COMPLEX SUBUNIT 2"/>
    <property type="match status" value="1"/>
</dbReference>
<evidence type="ECO:0000313" key="2">
    <source>
        <dbReference type="EMBL" id="KAH0507713.1"/>
    </source>
</evidence>
<dbReference type="Pfam" id="PF11035">
    <property type="entry name" value="SNAPC2"/>
    <property type="match status" value="1"/>
</dbReference>
<feature type="region of interest" description="Disordered" evidence="1">
    <location>
        <begin position="1"/>
        <end position="21"/>
    </location>
</feature>
<dbReference type="Proteomes" id="UP000710432">
    <property type="component" value="Unassembled WGS sequence"/>
</dbReference>
<dbReference type="GO" id="GO:0009301">
    <property type="term" value="P:snRNA transcription"/>
    <property type="evidence" value="ECO:0007669"/>
    <property type="project" value="InterPro"/>
</dbReference>
<proteinExistence type="predicted"/>
<dbReference type="AlphaFoldDB" id="A0A8J6KRD0"/>
<name>A0A8J6KRD0_MICOH</name>
<gene>
    <name evidence="2" type="ORF">LTLLF_167375</name>
</gene>